<dbReference type="SUPFAM" id="SSF51556">
    <property type="entry name" value="Metallo-dependent hydrolases"/>
    <property type="match status" value="1"/>
</dbReference>
<dbReference type="GO" id="GO:0046872">
    <property type="term" value="F:metal ion binding"/>
    <property type="evidence" value="ECO:0007669"/>
    <property type="project" value="UniProtKB-KW"/>
</dbReference>
<feature type="binding site" evidence="4">
    <location>
        <position position="130"/>
    </location>
    <ligand>
        <name>a divalent metal cation</name>
        <dbReference type="ChEBI" id="CHEBI:60240"/>
        <label>2</label>
    </ligand>
</feature>
<reference evidence="6" key="1">
    <citation type="journal article" date="2018" name="Front. Microbiol.">
        <title>Genome-Based Analysis Reveals the Taxonomy and Diversity of the Family Idiomarinaceae.</title>
        <authorList>
            <person name="Liu Y."/>
            <person name="Lai Q."/>
            <person name="Shao Z."/>
        </authorList>
    </citation>
    <scope>NUCLEOTIDE SEQUENCE [LARGE SCALE GENOMIC DNA]</scope>
    <source>
        <strain evidence="6">F23</strain>
    </source>
</reference>
<organism evidence="5 6">
    <name type="scientific">Idiomarina fontislapidosi</name>
    <dbReference type="NCBI Taxonomy" id="263723"/>
    <lineage>
        <taxon>Bacteria</taxon>
        <taxon>Pseudomonadati</taxon>
        <taxon>Pseudomonadota</taxon>
        <taxon>Gammaproteobacteria</taxon>
        <taxon>Alteromonadales</taxon>
        <taxon>Idiomarinaceae</taxon>
        <taxon>Idiomarina</taxon>
    </lineage>
</organism>
<dbReference type="RefSeq" id="WP_110574529.1">
    <property type="nucleotide sequence ID" value="NZ_PIPV01000003.1"/>
</dbReference>
<accession>A0A432Y7S7</accession>
<proteinExistence type="inferred from homology"/>
<dbReference type="CDD" id="cd01310">
    <property type="entry name" value="TatD_DNAse"/>
    <property type="match status" value="1"/>
</dbReference>
<dbReference type="OrthoDB" id="9810005at2"/>
<keyword evidence="6" id="KW-1185">Reference proteome</keyword>
<dbReference type="EMBL" id="PIPV01000003">
    <property type="protein sequence ID" value="RUO57035.1"/>
    <property type="molecule type" value="Genomic_DNA"/>
</dbReference>
<evidence type="ECO:0000256" key="4">
    <source>
        <dbReference type="PIRSR" id="PIRSR005902-1"/>
    </source>
</evidence>
<dbReference type="PIRSF" id="PIRSF005902">
    <property type="entry name" value="DNase_TatD"/>
    <property type="match status" value="1"/>
</dbReference>
<evidence type="ECO:0000313" key="6">
    <source>
        <dbReference type="Proteomes" id="UP000287330"/>
    </source>
</evidence>
<feature type="binding site" evidence="4">
    <location>
        <position position="206"/>
    </location>
    <ligand>
        <name>a divalent metal cation</name>
        <dbReference type="ChEBI" id="CHEBI:60240"/>
        <label>1</label>
    </ligand>
</feature>
<comment type="similarity">
    <text evidence="1">Belongs to the metallo-dependent hydrolases superfamily. TatD-type hydrolase family.</text>
</comment>
<evidence type="ECO:0000256" key="2">
    <source>
        <dbReference type="ARBA" id="ARBA00022723"/>
    </source>
</evidence>
<dbReference type="FunFam" id="3.20.20.140:FF:000005">
    <property type="entry name" value="TatD family hydrolase"/>
    <property type="match status" value="1"/>
</dbReference>
<dbReference type="GO" id="GO:0005829">
    <property type="term" value="C:cytosol"/>
    <property type="evidence" value="ECO:0007669"/>
    <property type="project" value="TreeGrafter"/>
</dbReference>
<dbReference type="Proteomes" id="UP000287330">
    <property type="component" value="Unassembled WGS sequence"/>
</dbReference>
<dbReference type="PANTHER" id="PTHR46124">
    <property type="entry name" value="D-AMINOACYL-TRNA DEACYLASE"/>
    <property type="match status" value="1"/>
</dbReference>
<name>A0A432Y7S7_9GAMM</name>
<dbReference type="InterPro" id="IPR032466">
    <property type="entry name" value="Metal_Hydrolase"/>
</dbReference>
<dbReference type="GO" id="GO:0016788">
    <property type="term" value="F:hydrolase activity, acting on ester bonds"/>
    <property type="evidence" value="ECO:0007669"/>
    <property type="project" value="InterPro"/>
</dbReference>
<feature type="binding site" evidence="4">
    <location>
        <position position="155"/>
    </location>
    <ligand>
        <name>a divalent metal cation</name>
        <dbReference type="ChEBI" id="CHEBI:60240"/>
        <label>2</label>
    </ligand>
</feature>
<evidence type="ECO:0000313" key="5">
    <source>
        <dbReference type="EMBL" id="RUO57035.1"/>
    </source>
</evidence>
<dbReference type="Pfam" id="PF01026">
    <property type="entry name" value="TatD_DNase"/>
    <property type="match status" value="1"/>
</dbReference>
<protein>
    <submittedName>
        <fullName evidence="5">Hydrolase TatD</fullName>
    </submittedName>
</protein>
<keyword evidence="2 4" id="KW-0479">Metal-binding</keyword>
<dbReference type="PANTHER" id="PTHR46124:SF2">
    <property type="entry name" value="D-AMINOACYL-TRNA DEACYLASE"/>
    <property type="match status" value="1"/>
</dbReference>
<sequence length="266" mass="30166">MEWFDAGVNLTHTRLNRQLESVIERAQAAGVRNQLVIATNLSEAQSALELCQRFPDTLHMTVGVHPHDADNAPSDLQQQLFDLAQSPFVKAIGECGLDFNRNFSSADNQKRVFIEQVEVANELCLPLYLHEREALAEQLDILDRFAHPDVPRLTHCFTGGRTAADAYNERAHWFGLTGWLCDERRNHELLTALPVLPQQRTVLETDAPFLLPRNIRPRPRDNEPAFVPHIGEVLAQYWHMSVDEVAALTTTNAKRLFDRELMSGNV</sequence>
<feature type="binding site" evidence="4">
    <location>
        <position position="94"/>
    </location>
    <ligand>
        <name>a divalent metal cation</name>
        <dbReference type="ChEBI" id="CHEBI:60240"/>
        <label>1</label>
    </ligand>
</feature>
<comment type="caution">
    <text evidence="5">The sequence shown here is derived from an EMBL/GenBank/DDBJ whole genome shotgun (WGS) entry which is preliminary data.</text>
</comment>
<keyword evidence="3 5" id="KW-0378">Hydrolase</keyword>
<gene>
    <name evidence="5" type="ORF">CWE25_05000</name>
</gene>
<dbReference type="InterPro" id="IPR001130">
    <property type="entry name" value="TatD-like"/>
</dbReference>
<dbReference type="Gene3D" id="3.20.20.140">
    <property type="entry name" value="Metal-dependent hydrolases"/>
    <property type="match status" value="1"/>
</dbReference>
<evidence type="ECO:0000256" key="1">
    <source>
        <dbReference type="ARBA" id="ARBA00009275"/>
    </source>
</evidence>
<dbReference type="AlphaFoldDB" id="A0A432Y7S7"/>
<evidence type="ECO:0000256" key="3">
    <source>
        <dbReference type="ARBA" id="ARBA00022801"/>
    </source>
</evidence>